<dbReference type="SUPFAM" id="SSF52266">
    <property type="entry name" value="SGNH hydrolase"/>
    <property type="match status" value="1"/>
</dbReference>
<evidence type="ECO:0000259" key="1">
    <source>
        <dbReference type="Pfam" id="PF13472"/>
    </source>
</evidence>
<dbReference type="Proteomes" id="UP000178601">
    <property type="component" value="Unassembled WGS sequence"/>
</dbReference>
<gene>
    <name evidence="2" type="ORF">A3H16_03925</name>
</gene>
<reference evidence="2 3" key="1">
    <citation type="journal article" date="2016" name="Nat. Commun.">
        <title>Thousands of microbial genomes shed light on interconnected biogeochemical processes in an aquifer system.</title>
        <authorList>
            <person name="Anantharaman K."/>
            <person name="Brown C.T."/>
            <person name="Hug L.A."/>
            <person name="Sharon I."/>
            <person name="Castelle C.J."/>
            <person name="Probst A.J."/>
            <person name="Thomas B.C."/>
            <person name="Singh A."/>
            <person name="Wilkins M.J."/>
            <person name="Karaoz U."/>
            <person name="Brodie E.L."/>
            <person name="Williams K.H."/>
            <person name="Hubbard S.S."/>
            <person name="Banfield J.F."/>
        </authorList>
    </citation>
    <scope>NUCLEOTIDE SEQUENCE [LARGE SCALE GENOMIC DNA]</scope>
</reference>
<protein>
    <recommendedName>
        <fullName evidence="1">SGNH hydrolase-type esterase domain-containing protein</fullName>
    </recommendedName>
</protein>
<dbReference type="AlphaFoldDB" id="A0A1F6G1L3"/>
<proteinExistence type="predicted"/>
<comment type="caution">
    <text evidence="2">The sequence shown here is derived from an EMBL/GenBank/DDBJ whole genome shotgun (WGS) entry which is preliminary data.</text>
</comment>
<evidence type="ECO:0000313" key="3">
    <source>
        <dbReference type="Proteomes" id="UP000178601"/>
    </source>
</evidence>
<accession>A0A1F6G1L3</accession>
<dbReference type="InterPro" id="IPR013830">
    <property type="entry name" value="SGNH_hydro"/>
</dbReference>
<organism evidence="2 3">
    <name type="scientific">Candidatus Kaiserbacteria bacterium RIFCSPLOWO2_12_FULL_53_8</name>
    <dbReference type="NCBI Taxonomy" id="1798529"/>
    <lineage>
        <taxon>Bacteria</taxon>
        <taxon>Candidatus Kaiseribacteriota</taxon>
    </lineage>
</organism>
<dbReference type="EMBL" id="MFMQ01000025">
    <property type="protein sequence ID" value="OGG91994.1"/>
    <property type="molecule type" value="Genomic_DNA"/>
</dbReference>
<evidence type="ECO:0000313" key="2">
    <source>
        <dbReference type="EMBL" id="OGG91994.1"/>
    </source>
</evidence>
<name>A0A1F6G1L3_9BACT</name>
<dbReference type="Gene3D" id="3.40.50.1110">
    <property type="entry name" value="SGNH hydrolase"/>
    <property type="match status" value="1"/>
</dbReference>
<sequence length="237" mass="25852">MKYILIAFAILVIAYVGYEYVRTTRLARVGAKLVTEARPYIKAEGTQSMLVLGDSTAVGVGASAGEFTVAGRLADALYASVVNFAKSGAVTADLAGQLAHAERTHYDLMLIQIGANDIIHFNSVDTTTRELDDFLQTATEKSDHIVLLTGGRVGNAPFFPQLFGWLWTNHAARLRAGFMATAAKYGVAYVDLFATPDPMGADPARYYARDGLHLTNDGYGFWFSEVTKTIEKKWPDL</sequence>
<dbReference type="InterPro" id="IPR036514">
    <property type="entry name" value="SGNH_hydro_sf"/>
</dbReference>
<dbReference type="Pfam" id="PF13472">
    <property type="entry name" value="Lipase_GDSL_2"/>
    <property type="match status" value="1"/>
</dbReference>
<feature type="domain" description="SGNH hydrolase-type esterase" evidence="1">
    <location>
        <begin position="51"/>
        <end position="219"/>
    </location>
</feature>